<dbReference type="Proteomes" id="UP000186513">
    <property type="component" value="Unassembled WGS sequence"/>
</dbReference>
<reference evidence="1 2" key="1">
    <citation type="submission" date="2016-11" db="EMBL/GenBank/DDBJ databases">
        <authorList>
            <person name="Jaros S."/>
            <person name="Januszkiewicz K."/>
            <person name="Wedrychowicz H."/>
        </authorList>
    </citation>
    <scope>NUCLEOTIDE SEQUENCE [LARGE SCALE GENOMIC DNA]</scope>
    <source>
        <strain evidence="1 2">DSM 18899</strain>
    </source>
</reference>
<evidence type="ECO:0000313" key="1">
    <source>
        <dbReference type="EMBL" id="SFZ77616.1"/>
    </source>
</evidence>
<dbReference type="AlphaFoldDB" id="A0A1K2HLB8"/>
<name>A0A1K2HLB8_9NEIS</name>
<keyword evidence="2" id="KW-1185">Reference proteome</keyword>
<dbReference type="STRING" id="1121279.SAMN02745887_02523"/>
<accession>A0A1K2HLB8</accession>
<evidence type="ECO:0000313" key="2">
    <source>
        <dbReference type="Proteomes" id="UP000186513"/>
    </source>
</evidence>
<protein>
    <submittedName>
        <fullName evidence="1">Uncharacterized protein</fullName>
    </submittedName>
</protein>
<proteinExistence type="predicted"/>
<dbReference type="EMBL" id="FPKR01000009">
    <property type="protein sequence ID" value="SFZ77616.1"/>
    <property type="molecule type" value="Genomic_DNA"/>
</dbReference>
<sequence length="77" mass="8455">MPRCVIETVDGFARFTDEQPCTGYIVYASGEQPYSGLPPLSVEQAGTYAAACALLWFIGSVMRQVLDFSKERSQGNE</sequence>
<gene>
    <name evidence="1" type="ORF">SAMN02745887_02523</name>
</gene>
<organism evidence="1 2">
    <name type="scientific">Chitinimonas taiwanensis DSM 18899</name>
    <dbReference type="NCBI Taxonomy" id="1121279"/>
    <lineage>
        <taxon>Bacteria</taxon>
        <taxon>Pseudomonadati</taxon>
        <taxon>Pseudomonadota</taxon>
        <taxon>Betaproteobacteria</taxon>
        <taxon>Neisseriales</taxon>
        <taxon>Chitinibacteraceae</taxon>
        <taxon>Chitinimonas</taxon>
    </lineage>
</organism>